<gene>
    <name evidence="8" type="primary">mutS2</name>
    <name evidence="8" type="synonym">rqcU</name>
    <name evidence="11" type="ORF">CDQ84_02720</name>
</gene>
<dbReference type="InterPro" id="IPR045076">
    <property type="entry name" value="MutS"/>
</dbReference>
<dbReference type="OrthoDB" id="9808166at2"/>
<sequence>MDERALRVLEYDKIIKKLADMTASVPGREIAESLKPETELSRVEQSLKETSDGVSFIVRKGSPPMSGIHDLRSILKRVEIGAILNPGELLKVSDVLGTCRRLKAYSSESVSMEQDNVVTELINCLVSNKRVEDKIKMAVLNEEELADGASPALADIRRKIKDAQNSIKEKLNDLIRSSKYQKFMQEAIVTMRGDRYVIPVKQEYRSEIPGLIHDASASGATIFIEPMAVVEANNNIRQLKIKEQAEIERILYELTADVSGILDGLKGNVTLLAKLDFIFAKAKLSVDYKCVCPKLNKDGHIVIKKGRHPLLDPKTVVPIDFWIGDQFNTLVVTGPNTGGKTVTLKTVGLFTLMTQAGLHVPANEGTVMSVFEKVFADIGDEQSIEQSLSTFSSHMKNIVGILEKADDSSLVLFDELGAGTDPTEGAALAMAILECLHQTGTITVATTHYSELKVYAISTKGVENACCEFDVETLKPTYKLLIGVPGKSNAFAISKRLGLGEDIIERAKEFLTQEDIKFEDLLMNIEKNRSEAEKERIKAERYRIEIENLKKELEEQKKKLEQQKEKLLREAKEEARKILLNAKAEAEDILEEMRRIEKEQETIEKRKEAEQFKMKLKNRLNEIEDSLAESAMPKHGYVKPPENLKPGESVLIVNLNQKGIVINPPDHNGEALVQAGIMKINVHVTNLKRIDEQKEEIKKAMGIGKIGVSKARTISTEVDVRGQTLDEAIEVVDKYLDDAAIAGLKEISIIHGKGTGVLRSGIHQFLKTNRHVNSFRLGKYGEGETGVTIVELN</sequence>
<dbReference type="InterPro" id="IPR027417">
    <property type="entry name" value="P-loop_NTPase"/>
</dbReference>
<comment type="function">
    <text evidence="8">Endonuclease that is involved in the suppression of homologous recombination and thus may have a key role in the control of bacterial genetic diversity.</text>
</comment>
<keyword evidence="2 8" id="KW-0699">rRNA-binding</keyword>
<dbReference type="RefSeq" id="WP_103080189.1">
    <property type="nucleotide sequence ID" value="NZ_CP021850.1"/>
</dbReference>
<dbReference type="CDD" id="cd03280">
    <property type="entry name" value="ABC_MutS2"/>
    <property type="match status" value="1"/>
</dbReference>
<reference evidence="11 12" key="1">
    <citation type="submission" date="2017-06" db="EMBL/GenBank/DDBJ databases">
        <title>Investigating the central metabolism of Clostridium thermosuccinogenes.</title>
        <authorList>
            <person name="Koendjbiharie J.G."/>
            <person name="van Kranenburg R."/>
        </authorList>
    </citation>
    <scope>NUCLEOTIDE SEQUENCE [LARGE SCALE GENOMIC DNA]</scope>
    <source>
        <strain evidence="11 12">DSM 5806</strain>
    </source>
</reference>
<keyword evidence="7 8" id="KW-0238">DNA-binding</keyword>
<evidence type="ECO:0000259" key="10">
    <source>
        <dbReference type="PROSITE" id="PS50828"/>
    </source>
</evidence>
<keyword evidence="8 11" id="KW-0255">Endonuclease</keyword>
<evidence type="ECO:0000256" key="8">
    <source>
        <dbReference type="HAMAP-Rule" id="MF_00092"/>
    </source>
</evidence>
<dbReference type="EC" id="3.1.-.-" evidence="8"/>
<keyword evidence="4 8" id="KW-0378">Hydrolase</keyword>
<keyword evidence="1 8" id="KW-0540">Nuclease</keyword>
<evidence type="ECO:0000256" key="3">
    <source>
        <dbReference type="ARBA" id="ARBA00022741"/>
    </source>
</evidence>
<dbReference type="PANTHER" id="PTHR48466">
    <property type="entry name" value="OS10G0509000 PROTEIN-RELATED"/>
    <property type="match status" value="1"/>
</dbReference>
<protein>
    <recommendedName>
        <fullName evidence="8">Endonuclease MutS2</fullName>
        <ecNumber evidence="8">3.1.-.-</ecNumber>
    </recommendedName>
    <alternativeName>
        <fullName evidence="8">Ribosome-associated protein quality control-upstream factor</fullName>
        <shortName evidence="8">RQC-upstream factor</shortName>
        <shortName evidence="8">RqcU</shortName>
        <ecNumber evidence="8">3.6.4.-</ecNumber>
    </alternativeName>
</protein>
<evidence type="ECO:0000256" key="5">
    <source>
        <dbReference type="ARBA" id="ARBA00022840"/>
    </source>
</evidence>
<evidence type="ECO:0000256" key="4">
    <source>
        <dbReference type="ARBA" id="ARBA00022801"/>
    </source>
</evidence>
<feature type="coiled-coil region" evidence="9">
    <location>
        <begin position="522"/>
        <end position="626"/>
    </location>
</feature>
<dbReference type="PROSITE" id="PS50828">
    <property type="entry name" value="SMR"/>
    <property type="match status" value="1"/>
</dbReference>
<dbReference type="GO" id="GO:0006298">
    <property type="term" value="P:mismatch repair"/>
    <property type="evidence" value="ECO:0007669"/>
    <property type="project" value="InterPro"/>
</dbReference>
<dbReference type="KEGG" id="cthd:CDO33_05745"/>
<evidence type="ECO:0000256" key="1">
    <source>
        <dbReference type="ARBA" id="ARBA00022722"/>
    </source>
</evidence>
<keyword evidence="9" id="KW-0175">Coiled coil</keyword>
<dbReference type="SUPFAM" id="SSF52540">
    <property type="entry name" value="P-loop containing nucleoside triphosphate hydrolases"/>
    <property type="match status" value="1"/>
</dbReference>
<dbReference type="PANTHER" id="PTHR48466:SF2">
    <property type="entry name" value="OS10G0509000 PROTEIN"/>
    <property type="match status" value="1"/>
</dbReference>
<dbReference type="Pfam" id="PF20297">
    <property type="entry name" value="MSSS"/>
    <property type="match status" value="1"/>
</dbReference>
<dbReference type="Gene3D" id="3.30.1370.110">
    <property type="match status" value="1"/>
</dbReference>
<dbReference type="NCBIfam" id="TIGR01069">
    <property type="entry name" value="mutS2"/>
    <property type="match status" value="1"/>
</dbReference>
<organism evidence="11 12">
    <name type="scientific">Clostridium thermosuccinogenes</name>
    <dbReference type="NCBI Taxonomy" id="84032"/>
    <lineage>
        <taxon>Bacteria</taxon>
        <taxon>Bacillati</taxon>
        <taxon>Bacillota</taxon>
        <taxon>Clostridia</taxon>
        <taxon>Eubacteriales</taxon>
        <taxon>Clostridiaceae</taxon>
        <taxon>Clostridium</taxon>
    </lineage>
</organism>
<dbReference type="SUPFAM" id="SSF160443">
    <property type="entry name" value="SMR domain-like"/>
    <property type="match status" value="1"/>
</dbReference>
<dbReference type="GO" id="GO:0045910">
    <property type="term" value="P:negative regulation of DNA recombination"/>
    <property type="evidence" value="ECO:0007669"/>
    <property type="project" value="InterPro"/>
</dbReference>
<dbReference type="PIRSF" id="PIRSF005814">
    <property type="entry name" value="MutS_YshD"/>
    <property type="match status" value="1"/>
</dbReference>
<dbReference type="Gene3D" id="3.40.50.300">
    <property type="entry name" value="P-loop containing nucleotide triphosphate hydrolases"/>
    <property type="match status" value="1"/>
</dbReference>
<comment type="function">
    <text evidence="8">Acts as a ribosome collision sensor, splitting the ribosome into its 2 subunits. Detects stalled/collided 70S ribosomes which it binds and splits by an ATP-hydrolysis driven conformational change. Acts upstream of the ribosome quality control system (RQC), a ribosome-associated complex that mediates the extraction of incompletely synthesized nascent chains from stalled ribosomes and their subsequent degradation. Probably generates substrates for RQC.</text>
</comment>
<dbReference type="InterPro" id="IPR002625">
    <property type="entry name" value="Smr_dom"/>
</dbReference>
<dbReference type="SMART" id="SM00534">
    <property type="entry name" value="MUTSac"/>
    <property type="match status" value="1"/>
</dbReference>
<dbReference type="InterPro" id="IPR005747">
    <property type="entry name" value="MutS2"/>
</dbReference>
<dbReference type="GO" id="GO:0072344">
    <property type="term" value="P:rescue of stalled ribosome"/>
    <property type="evidence" value="ECO:0007669"/>
    <property type="project" value="UniProtKB-UniRule"/>
</dbReference>
<dbReference type="FunFam" id="3.40.50.300:FF:000830">
    <property type="entry name" value="Endonuclease MutS2"/>
    <property type="match status" value="1"/>
</dbReference>
<dbReference type="GO" id="GO:0030983">
    <property type="term" value="F:mismatched DNA binding"/>
    <property type="evidence" value="ECO:0007669"/>
    <property type="project" value="InterPro"/>
</dbReference>
<keyword evidence="6 8" id="KW-0694">RNA-binding</keyword>
<keyword evidence="12" id="KW-1185">Reference proteome</keyword>
<dbReference type="InterPro" id="IPR036187">
    <property type="entry name" value="DNA_mismatch_repair_MutS_sf"/>
</dbReference>
<dbReference type="HAMAP" id="MF_00092">
    <property type="entry name" value="MutS2"/>
    <property type="match status" value="1"/>
</dbReference>
<dbReference type="GO" id="GO:0140664">
    <property type="term" value="F:ATP-dependent DNA damage sensor activity"/>
    <property type="evidence" value="ECO:0007669"/>
    <property type="project" value="InterPro"/>
</dbReference>
<dbReference type="EMBL" id="NIOJ01000004">
    <property type="protein sequence ID" value="PNU01061.1"/>
    <property type="molecule type" value="Genomic_DNA"/>
</dbReference>
<dbReference type="SUPFAM" id="SSF48334">
    <property type="entry name" value="DNA repair protein MutS, domain III"/>
    <property type="match status" value="1"/>
</dbReference>
<dbReference type="Proteomes" id="UP000236151">
    <property type="component" value="Unassembled WGS sequence"/>
</dbReference>
<dbReference type="GO" id="GO:0043023">
    <property type="term" value="F:ribosomal large subunit binding"/>
    <property type="evidence" value="ECO:0007669"/>
    <property type="project" value="UniProtKB-UniRule"/>
</dbReference>
<dbReference type="GO" id="GO:0004519">
    <property type="term" value="F:endonuclease activity"/>
    <property type="evidence" value="ECO:0007669"/>
    <property type="project" value="UniProtKB-UniRule"/>
</dbReference>
<keyword evidence="3 8" id="KW-0547">Nucleotide-binding</keyword>
<evidence type="ECO:0000256" key="9">
    <source>
        <dbReference type="SAM" id="Coils"/>
    </source>
</evidence>
<evidence type="ECO:0000256" key="7">
    <source>
        <dbReference type="ARBA" id="ARBA00023125"/>
    </source>
</evidence>
<dbReference type="PROSITE" id="PS00486">
    <property type="entry name" value="DNA_MISMATCH_REPAIR_2"/>
    <property type="match status" value="1"/>
</dbReference>
<dbReference type="GO" id="GO:0016887">
    <property type="term" value="F:ATP hydrolysis activity"/>
    <property type="evidence" value="ECO:0007669"/>
    <property type="project" value="InterPro"/>
</dbReference>
<dbReference type="EC" id="3.6.4.-" evidence="8"/>
<dbReference type="SMART" id="SM00533">
    <property type="entry name" value="MUTSd"/>
    <property type="match status" value="1"/>
</dbReference>
<dbReference type="Pfam" id="PF01713">
    <property type="entry name" value="Smr"/>
    <property type="match status" value="1"/>
</dbReference>
<proteinExistence type="inferred from homology"/>
<name>A0A2K2F3D9_9CLOT</name>
<dbReference type="Pfam" id="PF00488">
    <property type="entry name" value="MutS_V"/>
    <property type="match status" value="1"/>
</dbReference>
<dbReference type="InterPro" id="IPR046893">
    <property type="entry name" value="MSSS"/>
</dbReference>
<evidence type="ECO:0000256" key="6">
    <source>
        <dbReference type="ARBA" id="ARBA00022884"/>
    </source>
</evidence>
<dbReference type="InterPro" id="IPR036063">
    <property type="entry name" value="Smr_dom_sf"/>
</dbReference>
<feature type="binding site" evidence="8">
    <location>
        <begin position="334"/>
        <end position="341"/>
    </location>
    <ligand>
        <name>ATP</name>
        <dbReference type="ChEBI" id="CHEBI:30616"/>
    </ligand>
</feature>
<dbReference type="AlphaFoldDB" id="A0A2K2F3D9"/>
<evidence type="ECO:0000313" key="11">
    <source>
        <dbReference type="EMBL" id="PNU01061.1"/>
    </source>
</evidence>
<dbReference type="SMART" id="SM00463">
    <property type="entry name" value="SMR"/>
    <property type="match status" value="1"/>
</dbReference>
<comment type="similarity">
    <text evidence="8">Belongs to the DNA mismatch repair MutS family. MutS2 subfamily.</text>
</comment>
<dbReference type="InterPro" id="IPR000432">
    <property type="entry name" value="DNA_mismatch_repair_MutS_C"/>
</dbReference>
<comment type="subunit">
    <text evidence="8">Homodimer. Binds to stalled ribosomes, contacting rRNA.</text>
</comment>
<feature type="domain" description="Smr" evidence="10">
    <location>
        <begin position="718"/>
        <end position="793"/>
    </location>
</feature>
<dbReference type="GO" id="GO:0005524">
    <property type="term" value="F:ATP binding"/>
    <property type="evidence" value="ECO:0007669"/>
    <property type="project" value="UniProtKB-UniRule"/>
</dbReference>
<accession>A0A2K2F3D9</accession>
<keyword evidence="5 8" id="KW-0067">ATP-binding</keyword>
<dbReference type="InterPro" id="IPR007696">
    <property type="entry name" value="DNA_mismatch_repair_MutS_core"/>
</dbReference>
<dbReference type="GO" id="GO:0019843">
    <property type="term" value="F:rRNA binding"/>
    <property type="evidence" value="ECO:0007669"/>
    <property type="project" value="UniProtKB-UniRule"/>
</dbReference>
<evidence type="ECO:0000313" key="12">
    <source>
        <dbReference type="Proteomes" id="UP000236151"/>
    </source>
</evidence>
<evidence type="ECO:0000256" key="2">
    <source>
        <dbReference type="ARBA" id="ARBA00022730"/>
    </source>
</evidence>
<comment type="caution">
    <text evidence="11">The sequence shown here is derived from an EMBL/GenBank/DDBJ whole genome shotgun (WGS) entry which is preliminary data.</text>
</comment>